<gene>
    <name evidence="6" type="ORF">MCOR_38882</name>
</gene>
<dbReference type="OrthoDB" id="2019644at2759"/>
<comment type="similarity">
    <text evidence="2">Belongs to the NUP186/NUP192/NUP205 family.</text>
</comment>
<dbReference type="Pfam" id="PF11894">
    <property type="entry name" value="Nup192"/>
    <property type="match status" value="1"/>
</dbReference>
<dbReference type="PANTHER" id="PTHR31344">
    <property type="entry name" value="NUCLEAR PORE COMPLEX PROTEIN NUP205"/>
    <property type="match status" value="1"/>
</dbReference>
<feature type="region of interest" description="Disordered" evidence="5">
    <location>
        <begin position="637"/>
        <end position="712"/>
    </location>
</feature>
<protein>
    <submittedName>
        <fullName evidence="6">NUP205</fullName>
    </submittedName>
</protein>
<name>A0A6J8DB64_MYTCO</name>
<dbReference type="GO" id="GO:0006999">
    <property type="term" value="P:nuclear pore organization"/>
    <property type="evidence" value="ECO:0007669"/>
    <property type="project" value="TreeGrafter"/>
</dbReference>
<evidence type="ECO:0000256" key="1">
    <source>
        <dbReference type="ARBA" id="ARBA00004123"/>
    </source>
</evidence>
<comment type="subcellular location">
    <subcellularLocation>
        <location evidence="1">Nucleus</location>
    </subcellularLocation>
</comment>
<dbReference type="EMBL" id="CACVKT020007086">
    <property type="protein sequence ID" value="CAC5405169.1"/>
    <property type="molecule type" value="Genomic_DNA"/>
</dbReference>
<evidence type="ECO:0000256" key="3">
    <source>
        <dbReference type="ARBA" id="ARBA00022448"/>
    </source>
</evidence>
<dbReference type="Proteomes" id="UP000507470">
    <property type="component" value="Unassembled WGS sequence"/>
</dbReference>
<keyword evidence="7" id="KW-1185">Reference proteome</keyword>
<evidence type="ECO:0000313" key="6">
    <source>
        <dbReference type="EMBL" id="CAC5405169.1"/>
    </source>
</evidence>
<evidence type="ECO:0000313" key="7">
    <source>
        <dbReference type="Proteomes" id="UP000507470"/>
    </source>
</evidence>
<dbReference type="AlphaFoldDB" id="A0A6J8DB64"/>
<reference evidence="6 7" key="1">
    <citation type="submission" date="2020-06" db="EMBL/GenBank/DDBJ databases">
        <authorList>
            <person name="Li R."/>
            <person name="Bekaert M."/>
        </authorList>
    </citation>
    <scope>NUCLEOTIDE SEQUENCE [LARGE SCALE GENOMIC DNA]</scope>
    <source>
        <strain evidence="7">wild</strain>
    </source>
</reference>
<evidence type="ECO:0000256" key="5">
    <source>
        <dbReference type="SAM" id="MobiDB-lite"/>
    </source>
</evidence>
<organism evidence="6 7">
    <name type="scientific">Mytilus coruscus</name>
    <name type="common">Sea mussel</name>
    <dbReference type="NCBI Taxonomy" id="42192"/>
    <lineage>
        <taxon>Eukaryota</taxon>
        <taxon>Metazoa</taxon>
        <taxon>Spiralia</taxon>
        <taxon>Lophotrochozoa</taxon>
        <taxon>Mollusca</taxon>
        <taxon>Bivalvia</taxon>
        <taxon>Autobranchia</taxon>
        <taxon>Pteriomorphia</taxon>
        <taxon>Mytilida</taxon>
        <taxon>Mytiloidea</taxon>
        <taxon>Mytilidae</taxon>
        <taxon>Mytilinae</taxon>
        <taxon>Mytilus</taxon>
    </lineage>
</organism>
<dbReference type="GO" id="GO:0044611">
    <property type="term" value="C:nuclear pore inner ring"/>
    <property type="evidence" value="ECO:0007669"/>
    <property type="project" value="TreeGrafter"/>
</dbReference>
<evidence type="ECO:0000256" key="4">
    <source>
        <dbReference type="ARBA" id="ARBA00023242"/>
    </source>
</evidence>
<sequence length="885" mass="99060">MASGGMAVNSEAQLWGPYKELERTVDAAVRRKQVDAVHDLEVALKRHKPDFISLLRNPPKSPLYRDAVKKSNIDGLPVKGEQIKQTFPREFIEESLIISDLFDMSEIAAVELLMAGDRKQSEFPGLTRGLIAVLLYFDGQKSIVNSLRTLLQCREGRTWTMELSSDLTNKITQYTDQLIIKDKLVNKILDLLTEMDWNKQLNKLQSARAVGPPKHKKQLQDIYSEIKLILADCLFCLASQRPLEKEDTLRLIAFLKQNGSCIADGTLDLVTLCLIITLLYCFDVSVLEDDNNSDYIRRLPLITDGTYIADVHKELTNDQTWSIPGLQGVAQLSWGLTLRQLSQYQTPAGVNEYCEEDEIVISMATDNNVFHFLDNAVVAVENFHHEEFYLRKIHGLITDFIFFMPLKVKELRNRSDEVARLSASQTLVEESDVVSASHGFEYLLFLIGHIYGKDPLGLNLSVEYWFPQETNMHESVYHYRSPQKQVSLNKFIRLAGDLLPPSLYVPYINMLTGLASNSQSALHCFELLKANGLASGGPSSSVSWNHIFVSLNQYYSSLRREMPTSSEVSQRAPHIRGITLKELEGLISVLKLANVIAEKGSESAPSLDGFQKLLLDFGESFKAEFSTLSSHMSLLENRVSSHQPSPAKSVEYDEREDDELSVSPGSQERAFLTDEDVDSSSPKVSKTAPEPTSKSPHQPSTKETEDPTSSLKDLRDKVYNLMRDETHIPIASPSKPKRPSTFEASCGISQDTVISHNSFPESGHVAFALQIINEGIANSASEKVANNNISGFGMSSFSDHFKYKDFDIFNSSLDRLVPICDKSFSSLLGTKPVDGLRLTQTVWAKTENLLRSASQVLGTAEHFLAATGHLLNSEVDLSYFNWIKL</sequence>
<evidence type="ECO:0000256" key="2">
    <source>
        <dbReference type="ARBA" id="ARBA00005892"/>
    </source>
</evidence>
<keyword evidence="4" id="KW-0539">Nucleus</keyword>
<proteinExistence type="inferred from homology"/>
<dbReference type="PANTHER" id="PTHR31344:SF0">
    <property type="entry name" value="NUCLEAR PORE COMPLEX PROTEIN NUP205"/>
    <property type="match status" value="1"/>
</dbReference>
<keyword evidence="3" id="KW-0813">Transport</keyword>
<feature type="compositionally biased region" description="Polar residues" evidence="5">
    <location>
        <begin position="679"/>
        <end position="699"/>
    </location>
</feature>
<dbReference type="InterPro" id="IPR021827">
    <property type="entry name" value="Nup186/Nup192/Nup205"/>
</dbReference>
<feature type="compositionally biased region" description="Polar residues" evidence="5">
    <location>
        <begin position="637"/>
        <end position="646"/>
    </location>
</feature>
<dbReference type="GO" id="GO:0017056">
    <property type="term" value="F:structural constituent of nuclear pore"/>
    <property type="evidence" value="ECO:0007669"/>
    <property type="project" value="TreeGrafter"/>
</dbReference>
<accession>A0A6J8DB64</accession>